<dbReference type="Gene3D" id="3.10.310.20">
    <property type="entry name" value="DHHA2 domain"/>
    <property type="match status" value="1"/>
</dbReference>
<dbReference type="AlphaFoldDB" id="A0A9D3WX49"/>
<dbReference type="GO" id="GO:0016462">
    <property type="term" value="F:pyrophosphatase activity"/>
    <property type="evidence" value="ECO:0007669"/>
    <property type="project" value="InterPro"/>
</dbReference>
<dbReference type="FunFam" id="3.90.1640.10:FF:000003">
    <property type="entry name" value="Prune homolog 2 with BCH domain"/>
    <property type="match status" value="1"/>
</dbReference>
<proteinExistence type="inferred from homology"/>
<evidence type="ECO:0000259" key="2">
    <source>
        <dbReference type="SMART" id="SM01131"/>
    </source>
</evidence>
<feature type="non-terminal residue" evidence="3">
    <location>
        <position position="332"/>
    </location>
</feature>
<dbReference type="Pfam" id="PF02833">
    <property type="entry name" value="DHHA2"/>
    <property type="match status" value="1"/>
</dbReference>
<dbReference type="FunFam" id="3.10.310.20:FF:000002">
    <property type="entry name" value="Prune homolog 2 with BCH domain"/>
    <property type="match status" value="1"/>
</dbReference>
<evidence type="ECO:0000256" key="1">
    <source>
        <dbReference type="ARBA" id="ARBA00010331"/>
    </source>
</evidence>
<keyword evidence="4" id="KW-1185">Reference proteome</keyword>
<comment type="similarity">
    <text evidence="1">Belongs to the PPase class C family. Prune subfamily.</text>
</comment>
<reference evidence="3" key="1">
    <citation type="submission" date="2021-09" db="EMBL/GenBank/DDBJ databases">
        <title>The genome of Mauremys mutica provides insights into the evolution of semi-aquatic lifestyle.</title>
        <authorList>
            <person name="Gong S."/>
            <person name="Gao Y."/>
        </authorList>
    </citation>
    <scope>NUCLEOTIDE SEQUENCE</scope>
    <source>
        <strain evidence="3">MM-2020</strain>
        <tissue evidence="3">Muscle</tissue>
    </source>
</reference>
<evidence type="ECO:0000313" key="4">
    <source>
        <dbReference type="Proteomes" id="UP000827986"/>
    </source>
</evidence>
<dbReference type="Gene3D" id="3.90.1640.10">
    <property type="entry name" value="inorganic pyrophosphatase (n-terminal core)"/>
    <property type="match status" value="1"/>
</dbReference>
<name>A0A9D3WX49_9SAUR</name>
<dbReference type="SMART" id="SM01131">
    <property type="entry name" value="DHHA2"/>
    <property type="match status" value="1"/>
</dbReference>
<dbReference type="PANTHER" id="PTHR12112">
    <property type="entry name" value="BNIP - RELATED"/>
    <property type="match status" value="1"/>
</dbReference>
<accession>A0A9D3WX49</accession>
<dbReference type="EMBL" id="JAHDVG010000485">
    <property type="protein sequence ID" value="KAH1169446.1"/>
    <property type="molecule type" value="Genomic_DNA"/>
</dbReference>
<protein>
    <recommendedName>
        <fullName evidence="2">DHHA2 domain-containing protein</fullName>
    </recommendedName>
</protein>
<dbReference type="GO" id="GO:0005737">
    <property type="term" value="C:cytoplasm"/>
    <property type="evidence" value="ECO:0007669"/>
    <property type="project" value="InterPro"/>
</dbReference>
<dbReference type="SUPFAM" id="SSF64182">
    <property type="entry name" value="DHH phosphoesterases"/>
    <property type="match status" value="1"/>
</dbReference>
<comment type="caution">
    <text evidence="3">The sequence shown here is derived from an EMBL/GenBank/DDBJ whole genome shotgun (WGS) entry which is preliminary data.</text>
</comment>
<sequence length="332" mass="37814">NRSKRLGRVHVVLGNKPCDLDSLISALTYAYFLDKVSSPDVLCLPVLNIPRREFSYYPETRFILEELNIPESFHIFQDEINLHQLNDEGKLSLTLVNSNMLASDDKSLESAVVKVINPDERCDANLGLQASSSSLVVKEILQEAPELITQQLAHLLRGSILFQCMSMEPERITEQQEEILSILEEKFPELPPREDIISVFQRNPFKAQGLNIEEAMLKDLKELSDGEIKVAVSTMYMTLEGCIFHRNITGDLKAFINKYGFDVLVILANYLSEDEQTKRQIVVYSENLELCNQICCELEECQNPCLELEPLECGCDQFLVYHQDNTLQMTSS</sequence>
<gene>
    <name evidence="3" type="ORF">KIL84_014036</name>
</gene>
<dbReference type="Proteomes" id="UP000827986">
    <property type="component" value="Unassembled WGS sequence"/>
</dbReference>
<evidence type="ECO:0000313" key="3">
    <source>
        <dbReference type="EMBL" id="KAH1169446.1"/>
    </source>
</evidence>
<organism evidence="3 4">
    <name type="scientific">Mauremys mutica</name>
    <name type="common">yellowpond turtle</name>
    <dbReference type="NCBI Taxonomy" id="74926"/>
    <lineage>
        <taxon>Eukaryota</taxon>
        <taxon>Metazoa</taxon>
        <taxon>Chordata</taxon>
        <taxon>Craniata</taxon>
        <taxon>Vertebrata</taxon>
        <taxon>Euteleostomi</taxon>
        <taxon>Archelosauria</taxon>
        <taxon>Testudinata</taxon>
        <taxon>Testudines</taxon>
        <taxon>Cryptodira</taxon>
        <taxon>Durocryptodira</taxon>
        <taxon>Testudinoidea</taxon>
        <taxon>Geoemydidae</taxon>
        <taxon>Geoemydinae</taxon>
        <taxon>Mauremys</taxon>
    </lineage>
</organism>
<dbReference type="InterPro" id="IPR038222">
    <property type="entry name" value="DHHA2_dom_sf"/>
</dbReference>
<dbReference type="InterPro" id="IPR038763">
    <property type="entry name" value="DHH_sf"/>
</dbReference>
<feature type="domain" description="DHHA2" evidence="2">
    <location>
        <begin position="197"/>
        <end position="329"/>
    </location>
</feature>
<dbReference type="InterPro" id="IPR004097">
    <property type="entry name" value="DHHA2"/>
</dbReference>
<dbReference type="PANTHER" id="PTHR12112:SF49">
    <property type="entry name" value="DHHA2 DOMAIN-CONTAINING PROTEIN"/>
    <property type="match status" value="1"/>
</dbReference>